<sequence length="82" mass="9311">MQLGDVDMAQSHFHKAELLYYNMGLEGRLEVLINKGMMALAQNSYSDAYHFYEEASKLQPKNPLGMSLVWTDLQSANAEVQQ</sequence>
<name>B7QAP1_IXOSC</name>
<protein>
    <submittedName>
        <fullName evidence="2 3">Uncharacterized protein</fullName>
    </submittedName>
</protein>
<dbReference type="PROSITE" id="PS50005">
    <property type="entry name" value="TPR"/>
    <property type="match status" value="1"/>
</dbReference>
<feature type="repeat" description="TPR" evidence="1">
    <location>
        <begin position="29"/>
        <end position="62"/>
    </location>
</feature>
<dbReference type="VEuPathDB" id="VectorBase:ISCP_001255"/>
<evidence type="ECO:0000313" key="3">
    <source>
        <dbReference type="EnsemblMetazoa" id="ISCW022550-PA"/>
    </source>
</evidence>
<proteinExistence type="evidence at protein level"/>
<dbReference type="EMBL" id="DS896168">
    <property type="protein sequence ID" value="EEC15913.1"/>
    <property type="molecule type" value="Genomic_DNA"/>
</dbReference>
<dbReference type="EMBL" id="ABJB010583429">
    <property type="status" value="NOT_ANNOTATED_CDS"/>
    <property type="molecule type" value="Genomic_DNA"/>
</dbReference>
<keyword evidence="4" id="KW-1185">Reference proteome</keyword>
<evidence type="ECO:0000313" key="4">
    <source>
        <dbReference type="Proteomes" id="UP000001555"/>
    </source>
</evidence>
<dbReference type="VEuPathDB" id="VectorBase:ISCW022550"/>
<keyword evidence="1" id="KW-0802">TPR repeat</keyword>
<evidence type="ECO:0000313" key="2">
    <source>
        <dbReference type="EMBL" id="EEC15913.1"/>
    </source>
</evidence>
<dbReference type="InParanoid" id="B7QAP1"/>
<reference evidence="2 4" key="1">
    <citation type="submission" date="2008-03" db="EMBL/GenBank/DDBJ databases">
        <title>Annotation of Ixodes scapularis.</title>
        <authorList>
            <consortium name="Ixodes scapularis Genome Project Consortium"/>
            <person name="Caler E."/>
            <person name="Hannick L.I."/>
            <person name="Bidwell S."/>
            <person name="Joardar V."/>
            <person name="Thiagarajan M."/>
            <person name="Amedeo P."/>
            <person name="Galinsky K.J."/>
            <person name="Schobel S."/>
            <person name="Inman J."/>
            <person name="Hostetler J."/>
            <person name="Miller J."/>
            <person name="Hammond M."/>
            <person name="Megy K."/>
            <person name="Lawson D."/>
            <person name="Kodira C."/>
            <person name="Sutton G."/>
            <person name="Meyer J."/>
            <person name="Hill C.A."/>
            <person name="Birren B."/>
            <person name="Nene V."/>
            <person name="Collins F."/>
            <person name="Alarcon-Chaidez F."/>
            <person name="Wikel S."/>
            <person name="Strausberg R."/>
        </authorList>
    </citation>
    <scope>NUCLEOTIDE SEQUENCE [LARGE SCALE GENOMIC DNA]</scope>
    <source>
        <strain evidence="4">Wikel</strain>
        <strain evidence="2">Wikel colony</strain>
    </source>
</reference>
<dbReference type="InterPro" id="IPR011990">
    <property type="entry name" value="TPR-like_helical_dom_sf"/>
</dbReference>
<dbReference type="EnsemblMetazoa" id="ISCW022550-RA">
    <property type="protein sequence ID" value="ISCW022550-PA"/>
    <property type="gene ID" value="ISCW022550"/>
</dbReference>
<gene>
    <name evidence="2" type="ORF">IscW_ISCW022550</name>
</gene>
<dbReference type="STRING" id="6945.B7QAP1"/>
<dbReference type="Gene3D" id="1.25.40.10">
    <property type="entry name" value="Tetratricopeptide repeat domain"/>
    <property type="match status" value="1"/>
</dbReference>
<accession>B7QAP1</accession>
<dbReference type="VEuPathDB" id="VectorBase:ISCI022550"/>
<dbReference type="SUPFAM" id="SSF48452">
    <property type="entry name" value="TPR-like"/>
    <property type="match status" value="1"/>
</dbReference>
<organism>
    <name type="scientific">Ixodes scapularis</name>
    <name type="common">Black-legged tick</name>
    <name type="synonym">Deer tick</name>
    <dbReference type="NCBI Taxonomy" id="6945"/>
    <lineage>
        <taxon>Eukaryota</taxon>
        <taxon>Metazoa</taxon>
        <taxon>Ecdysozoa</taxon>
        <taxon>Arthropoda</taxon>
        <taxon>Chelicerata</taxon>
        <taxon>Arachnida</taxon>
        <taxon>Acari</taxon>
        <taxon>Parasitiformes</taxon>
        <taxon>Ixodida</taxon>
        <taxon>Ixodoidea</taxon>
        <taxon>Ixodidae</taxon>
        <taxon>Ixodinae</taxon>
        <taxon>Ixodes</taxon>
    </lineage>
</organism>
<reference evidence="3" key="2">
    <citation type="submission" date="2020-05" db="UniProtKB">
        <authorList>
            <consortium name="EnsemblMetazoa"/>
        </authorList>
    </citation>
    <scope>IDENTIFICATION</scope>
    <source>
        <strain evidence="3">wikel</strain>
    </source>
</reference>
<evidence type="ECO:0007829" key="5">
    <source>
        <dbReference type="PeptideAtlas" id="B7QAP1"/>
    </source>
</evidence>
<dbReference type="InterPro" id="IPR019734">
    <property type="entry name" value="TPR_rpt"/>
</dbReference>
<keyword evidence="5" id="KW-1267">Proteomics identification</keyword>
<dbReference type="EMBL" id="ABJB010798840">
    <property type="status" value="NOT_ANNOTATED_CDS"/>
    <property type="molecule type" value="Genomic_DNA"/>
</dbReference>
<evidence type="ECO:0000256" key="1">
    <source>
        <dbReference type="PROSITE-ProRule" id="PRU00339"/>
    </source>
</evidence>
<dbReference type="PaxDb" id="6945-B7QAP1"/>
<dbReference type="OrthoDB" id="428342at2759"/>
<dbReference type="Proteomes" id="UP000001555">
    <property type="component" value="Unassembled WGS sequence"/>
</dbReference>
<dbReference type="HOGENOM" id="CLU_2560833_0_0_1"/>
<dbReference type="AlphaFoldDB" id="B7QAP1"/>